<evidence type="ECO:0000313" key="6">
    <source>
        <dbReference type="Ensembl" id="ENSACAP00000000286.3"/>
    </source>
</evidence>
<evidence type="ECO:0000256" key="3">
    <source>
        <dbReference type="ARBA" id="ARBA00022801"/>
    </source>
</evidence>
<keyword evidence="4" id="KW-0443">Lipid metabolism</keyword>
<dbReference type="GO" id="GO:0008970">
    <property type="term" value="F:phospholipase A1 activity"/>
    <property type="evidence" value="ECO:0000318"/>
    <property type="project" value="GO_Central"/>
</dbReference>
<dbReference type="InParanoid" id="G1K8F4"/>
<reference evidence="6 7" key="1">
    <citation type="submission" date="2009-12" db="EMBL/GenBank/DDBJ databases">
        <title>The Genome Sequence of Anolis carolinensis (Green Anole Lizard).</title>
        <authorList>
            <consortium name="The Genome Sequencing Platform"/>
            <person name="Di Palma F."/>
            <person name="Alfoldi J."/>
            <person name="Heiman D."/>
            <person name="Young S."/>
            <person name="Grabherr M."/>
            <person name="Johnson J."/>
            <person name="Lander E.S."/>
            <person name="Lindblad-Toh K."/>
        </authorList>
    </citation>
    <scope>NUCLEOTIDE SEQUENCE [LARGE SCALE GENOMIC DNA]</scope>
    <source>
        <strain evidence="6 7">JBL SC #1</strain>
    </source>
</reference>
<keyword evidence="3" id="KW-0378">Hydrolase</keyword>
<keyword evidence="7" id="KW-1185">Reference proteome</keyword>
<dbReference type="Bgee" id="ENSACAG00000000311">
    <property type="expression patterns" value="Expressed in liver and 12 other cell types or tissues"/>
</dbReference>
<protein>
    <recommendedName>
        <fullName evidence="5">LRAT domain-containing protein</fullName>
    </recommendedName>
</protein>
<dbReference type="Pfam" id="PF04970">
    <property type="entry name" value="LRAT"/>
    <property type="match status" value="1"/>
</dbReference>
<dbReference type="STRING" id="28377.ENSACAP00000000286"/>
<evidence type="ECO:0000256" key="1">
    <source>
        <dbReference type="ARBA" id="ARBA00007824"/>
    </source>
</evidence>
<dbReference type="GO" id="GO:0016410">
    <property type="term" value="F:N-acyltransferase activity"/>
    <property type="evidence" value="ECO:0000318"/>
    <property type="project" value="GO_Central"/>
</dbReference>
<dbReference type="Gene3D" id="3.90.1720.10">
    <property type="entry name" value="endopeptidase domain like (from Nostoc punctiforme)"/>
    <property type="match status" value="1"/>
</dbReference>
<dbReference type="GO" id="GO:0005737">
    <property type="term" value="C:cytoplasm"/>
    <property type="evidence" value="ECO:0000318"/>
    <property type="project" value="GO_Central"/>
</dbReference>
<feature type="domain" description="LRAT" evidence="5">
    <location>
        <begin position="13"/>
        <end position="128"/>
    </location>
</feature>
<dbReference type="GO" id="GO:0004623">
    <property type="term" value="F:phospholipase A2 activity"/>
    <property type="evidence" value="ECO:0000318"/>
    <property type="project" value="GO_Central"/>
</dbReference>
<dbReference type="PANTHER" id="PTHR13943:SF31">
    <property type="entry name" value="PHOSPHOLIPASE A AND ACYLTRANSFERASE 3"/>
    <property type="match status" value="1"/>
</dbReference>
<accession>G1K8F4</accession>
<dbReference type="PROSITE" id="PS51934">
    <property type="entry name" value="LRAT"/>
    <property type="match status" value="1"/>
</dbReference>
<dbReference type="GeneTree" id="ENSGT00940000162660"/>
<dbReference type="HOGENOM" id="CLU_109418_1_1_1"/>
<reference evidence="6" key="3">
    <citation type="submission" date="2025-09" db="UniProtKB">
        <authorList>
            <consortium name="Ensembl"/>
        </authorList>
    </citation>
    <scope>IDENTIFICATION</scope>
</reference>
<dbReference type="InterPro" id="IPR051496">
    <property type="entry name" value="H-rev107_PLA/AT"/>
</dbReference>
<dbReference type="AlphaFoldDB" id="G1K8F4"/>
<gene>
    <name evidence="6" type="primary">LOC100563610</name>
</gene>
<comment type="similarity">
    <text evidence="1">Belongs to the H-rev107 family.</text>
</comment>
<evidence type="ECO:0000313" key="7">
    <source>
        <dbReference type="Proteomes" id="UP000001646"/>
    </source>
</evidence>
<evidence type="ECO:0000259" key="5">
    <source>
        <dbReference type="PROSITE" id="PS51934"/>
    </source>
</evidence>
<organism evidence="6 7">
    <name type="scientific">Anolis carolinensis</name>
    <name type="common">Green anole</name>
    <name type="synonym">American chameleon</name>
    <dbReference type="NCBI Taxonomy" id="28377"/>
    <lineage>
        <taxon>Eukaryota</taxon>
        <taxon>Metazoa</taxon>
        <taxon>Chordata</taxon>
        <taxon>Craniata</taxon>
        <taxon>Vertebrata</taxon>
        <taxon>Euteleostomi</taxon>
        <taxon>Lepidosauria</taxon>
        <taxon>Squamata</taxon>
        <taxon>Bifurcata</taxon>
        <taxon>Unidentata</taxon>
        <taxon>Episquamata</taxon>
        <taxon>Toxicofera</taxon>
        <taxon>Iguania</taxon>
        <taxon>Dactyloidae</taxon>
        <taxon>Anolis</taxon>
    </lineage>
</organism>
<dbReference type="PANTHER" id="PTHR13943">
    <property type="entry name" value="HRAS-LIKE SUPPRESSOR - RELATED"/>
    <property type="match status" value="1"/>
</dbReference>
<reference evidence="6" key="2">
    <citation type="submission" date="2025-08" db="UniProtKB">
        <authorList>
            <consortium name="Ensembl"/>
        </authorList>
    </citation>
    <scope>IDENTIFICATION</scope>
</reference>
<proteinExistence type="inferred from homology"/>
<dbReference type="eggNOG" id="ENOG502S0JN">
    <property type="taxonomic scope" value="Eukaryota"/>
</dbReference>
<evidence type="ECO:0000256" key="2">
    <source>
        <dbReference type="ARBA" id="ARBA00022679"/>
    </source>
</evidence>
<dbReference type="GO" id="GO:0070292">
    <property type="term" value="P:N-acylphosphatidylethanolamine metabolic process"/>
    <property type="evidence" value="ECO:0000318"/>
    <property type="project" value="GO_Central"/>
</dbReference>
<keyword evidence="2" id="KW-0808">Transferase</keyword>
<name>G1K8F4_ANOCA</name>
<dbReference type="Ensembl" id="ENSACAT00000000295.3">
    <property type="protein sequence ID" value="ENSACAP00000000286.3"/>
    <property type="gene ID" value="ENSACAG00000000311.3"/>
</dbReference>
<evidence type="ECO:0000256" key="4">
    <source>
        <dbReference type="ARBA" id="ARBA00023098"/>
    </source>
</evidence>
<dbReference type="Proteomes" id="UP000001646">
    <property type="component" value="Chromosome 6"/>
</dbReference>
<sequence length="182" mass="20508">MAEENLEPKPGDLIEIDRVLYKHWAVYIDDGYVVHLVSDDAVRENPPLSLSVRTQKAVVKCQLLSEASGENKWRVNNKLDEEHKPKPIWEIVITALQMVGEKIDYNLLKMNCEHFATDLRYGHPESGQVLRLIEHLKEALFAPAPAPATSRLTEAGANDRISPSLWIRSANLPISKFCSLAV</sequence>
<dbReference type="InterPro" id="IPR007053">
    <property type="entry name" value="LRAT_dom"/>
</dbReference>